<accession>A0A8C2UDZ2</accession>
<dbReference type="AlphaFoldDB" id="A0A8C2UDZ2"/>
<dbReference type="Proteomes" id="UP000694412">
    <property type="component" value="Chromosome 1"/>
</dbReference>
<dbReference type="Ensembl" id="ENSCJPT00005034135.1">
    <property type="protein sequence ID" value="ENSCJPP00005025064.1"/>
    <property type="gene ID" value="ENSCJPG00005019712.1"/>
</dbReference>
<reference evidence="1" key="3">
    <citation type="submission" date="2025-09" db="UniProtKB">
        <authorList>
            <consortium name="Ensembl"/>
        </authorList>
    </citation>
    <scope>IDENTIFICATION</scope>
</reference>
<proteinExistence type="predicted"/>
<evidence type="ECO:0000313" key="1">
    <source>
        <dbReference type="Ensembl" id="ENSCJPP00005025064.1"/>
    </source>
</evidence>
<dbReference type="GeneTree" id="ENSGT01120000276024"/>
<evidence type="ECO:0000313" key="2">
    <source>
        <dbReference type="Proteomes" id="UP000694412"/>
    </source>
</evidence>
<protein>
    <submittedName>
        <fullName evidence="1">Uncharacterized protein</fullName>
    </submittedName>
</protein>
<name>A0A8C2UDZ2_COTJA</name>
<sequence>ATENMFTHWLMMTGQSGAGNSTAKHRNARFLFNFFGGVKPENNVIPRPPQEDPPAKKICTNLCQKGWISYRGHCYMLIQERMTWLEAEVLGCSKQECLLFLPFFSHIYLSCA</sequence>
<reference evidence="1" key="1">
    <citation type="submission" date="2015-11" db="EMBL/GenBank/DDBJ databases">
        <authorList>
            <consortium name="International Coturnix japonica Genome Analysis Consortium"/>
            <person name="Warren W."/>
            <person name="Burt D.W."/>
            <person name="Antin P.B."/>
            <person name="Lanford R."/>
            <person name="Gros J."/>
            <person name="Wilson R.K."/>
        </authorList>
    </citation>
    <scope>NUCLEOTIDE SEQUENCE [LARGE SCALE GENOMIC DNA]</scope>
</reference>
<reference evidence="1" key="2">
    <citation type="submission" date="2025-08" db="UniProtKB">
        <authorList>
            <consortium name="Ensembl"/>
        </authorList>
    </citation>
    <scope>IDENTIFICATION</scope>
</reference>
<dbReference type="Gene3D" id="3.10.100.10">
    <property type="entry name" value="Mannose-Binding Protein A, subunit A"/>
    <property type="match status" value="1"/>
</dbReference>
<dbReference type="InterPro" id="IPR016186">
    <property type="entry name" value="C-type_lectin-like/link_sf"/>
</dbReference>
<dbReference type="SUPFAM" id="SSF56436">
    <property type="entry name" value="C-type lectin-like"/>
    <property type="match status" value="1"/>
</dbReference>
<keyword evidence="2" id="KW-1185">Reference proteome</keyword>
<dbReference type="InterPro" id="IPR016187">
    <property type="entry name" value="CTDL_fold"/>
</dbReference>
<organism evidence="1 2">
    <name type="scientific">Coturnix japonica</name>
    <name type="common">Japanese quail</name>
    <name type="synonym">Coturnix coturnix japonica</name>
    <dbReference type="NCBI Taxonomy" id="93934"/>
    <lineage>
        <taxon>Eukaryota</taxon>
        <taxon>Metazoa</taxon>
        <taxon>Chordata</taxon>
        <taxon>Craniata</taxon>
        <taxon>Vertebrata</taxon>
        <taxon>Euteleostomi</taxon>
        <taxon>Archelosauria</taxon>
        <taxon>Archosauria</taxon>
        <taxon>Dinosauria</taxon>
        <taxon>Saurischia</taxon>
        <taxon>Theropoda</taxon>
        <taxon>Coelurosauria</taxon>
        <taxon>Aves</taxon>
        <taxon>Neognathae</taxon>
        <taxon>Galloanserae</taxon>
        <taxon>Galliformes</taxon>
        <taxon>Phasianidae</taxon>
        <taxon>Perdicinae</taxon>
        <taxon>Coturnix</taxon>
    </lineage>
</organism>